<gene>
    <name evidence="1" type="ORF">HMPREF9098_1899</name>
</gene>
<dbReference type="STRING" id="888741.HMPREF9098_1899"/>
<proteinExistence type="predicted"/>
<sequence length="107" mass="12338">MKQYGSGKICHAADGYILSHCFGSLMSEFKVLFRMCRLLFGYRHEHSGNRVMEWAVLTFAVAAYAQHKSSLHPPFAARKLKKTPRRRTLNAPFFQEIAYGRTFQIPL</sequence>
<accession>F0F1B4</accession>
<evidence type="ECO:0000313" key="1">
    <source>
        <dbReference type="EMBL" id="EGC16702.1"/>
    </source>
</evidence>
<keyword evidence="2" id="KW-1185">Reference proteome</keyword>
<dbReference type="AlphaFoldDB" id="F0F1B4"/>
<name>F0F1B4_9NEIS</name>
<dbReference type="HOGENOM" id="CLU_2206495_0_0_4"/>
<protein>
    <submittedName>
        <fullName evidence="1">Uncharacterized protein</fullName>
    </submittedName>
</protein>
<reference evidence="1 2" key="1">
    <citation type="submission" date="2011-01" db="EMBL/GenBank/DDBJ databases">
        <authorList>
            <person name="Muzny D."/>
            <person name="Qin X."/>
            <person name="Deng J."/>
            <person name="Jiang H."/>
            <person name="Liu Y."/>
            <person name="Qu J."/>
            <person name="Song X.-Z."/>
            <person name="Zhang L."/>
            <person name="Thornton R."/>
            <person name="Coyle M."/>
            <person name="Francisco L."/>
            <person name="Jackson L."/>
            <person name="Javaid M."/>
            <person name="Korchina V."/>
            <person name="Kovar C."/>
            <person name="Mata R."/>
            <person name="Mathew T."/>
            <person name="Ngo R."/>
            <person name="Nguyen L."/>
            <person name="Nguyen N."/>
            <person name="Okwuonu G."/>
            <person name="Ongeri F."/>
            <person name="Pham C."/>
            <person name="Simmons D."/>
            <person name="Wilczek-Boney K."/>
            <person name="Hale W."/>
            <person name="Jakkamsetti A."/>
            <person name="Pham P."/>
            <person name="Ruth R."/>
            <person name="San Lucas F."/>
            <person name="Warren J."/>
            <person name="Zhang J."/>
            <person name="Zhao Z."/>
            <person name="Zhou C."/>
            <person name="Zhu D."/>
            <person name="Lee S."/>
            <person name="Bess C."/>
            <person name="Blankenburg K."/>
            <person name="Forbes L."/>
            <person name="Fu Q."/>
            <person name="Gubbala S."/>
            <person name="Hirani K."/>
            <person name="Jayaseelan J.C."/>
            <person name="Lara F."/>
            <person name="Munidasa M."/>
            <person name="Palculict T."/>
            <person name="Patil S."/>
            <person name="Pu L.-L."/>
            <person name="Saada N."/>
            <person name="Tang L."/>
            <person name="Weissenberger G."/>
            <person name="Zhu Y."/>
            <person name="Hemphill L."/>
            <person name="Shang Y."/>
            <person name="Youmans B."/>
            <person name="Ayvaz T."/>
            <person name="Ross M."/>
            <person name="Santibanez J."/>
            <person name="Aqrawi P."/>
            <person name="Gross S."/>
            <person name="Joshi V."/>
            <person name="Fowler G."/>
            <person name="Nazareth L."/>
            <person name="Reid J."/>
            <person name="Worley K."/>
            <person name="Petrosino J."/>
            <person name="Highlander S."/>
            <person name="Gibbs R."/>
        </authorList>
    </citation>
    <scope>NUCLEOTIDE SEQUENCE [LARGE SCALE GENOMIC DNA]</scope>
    <source>
        <strain evidence="1 2">ATCC 33394</strain>
    </source>
</reference>
<dbReference type="Proteomes" id="UP000004088">
    <property type="component" value="Unassembled WGS sequence"/>
</dbReference>
<evidence type="ECO:0000313" key="2">
    <source>
        <dbReference type="Proteomes" id="UP000004088"/>
    </source>
</evidence>
<comment type="caution">
    <text evidence="1">The sequence shown here is derived from an EMBL/GenBank/DDBJ whole genome shotgun (WGS) entry which is preliminary data.</text>
</comment>
<organism evidence="1 2">
    <name type="scientific">Kingella denitrificans ATCC 33394</name>
    <dbReference type="NCBI Taxonomy" id="888741"/>
    <lineage>
        <taxon>Bacteria</taxon>
        <taxon>Pseudomonadati</taxon>
        <taxon>Pseudomonadota</taxon>
        <taxon>Betaproteobacteria</taxon>
        <taxon>Neisseriales</taxon>
        <taxon>Neisseriaceae</taxon>
        <taxon>Kingella</taxon>
    </lineage>
</organism>
<dbReference type="EMBL" id="AEWV01000039">
    <property type="protein sequence ID" value="EGC16702.1"/>
    <property type="molecule type" value="Genomic_DNA"/>
</dbReference>